<dbReference type="SUPFAM" id="SSF57850">
    <property type="entry name" value="RING/U-box"/>
    <property type="match status" value="1"/>
</dbReference>
<dbReference type="InterPro" id="IPR003889">
    <property type="entry name" value="FYrich_C"/>
</dbReference>
<dbReference type="PROSITE" id="PS51542">
    <property type="entry name" value="FYRN"/>
    <property type="match status" value="1"/>
</dbReference>
<feature type="region of interest" description="Disordered" evidence="3">
    <location>
        <begin position="340"/>
        <end position="551"/>
    </location>
</feature>
<dbReference type="Gene3D" id="3.30.40.10">
    <property type="entry name" value="Zinc/RING finger domain, C3HC4 (zinc finger)"/>
    <property type="match status" value="1"/>
</dbReference>
<dbReference type="InterPro" id="IPR013083">
    <property type="entry name" value="Znf_RING/FYVE/PHD"/>
</dbReference>
<evidence type="ECO:0000313" key="4">
    <source>
        <dbReference type="EMBL" id="CAL5224915.1"/>
    </source>
</evidence>
<evidence type="ECO:0000313" key="5">
    <source>
        <dbReference type="Proteomes" id="UP001497392"/>
    </source>
</evidence>
<reference evidence="4 5" key="1">
    <citation type="submission" date="2024-06" db="EMBL/GenBank/DDBJ databases">
        <authorList>
            <person name="Kraege A."/>
            <person name="Thomma B."/>
        </authorList>
    </citation>
    <scope>NUCLEOTIDE SEQUENCE [LARGE SCALE GENOMIC DNA]</scope>
</reference>
<dbReference type="Gene3D" id="3.30.160.360">
    <property type="match status" value="1"/>
</dbReference>
<name>A0ABP1FYG4_9CHLO</name>
<comment type="caution">
    <text evidence="4">The sequence shown here is derived from an EMBL/GenBank/DDBJ whole genome shotgun (WGS) entry which is preliminary data.</text>
</comment>
<organism evidence="4 5">
    <name type="scientific">Coccomyxa viridis</name>
    <dbReference type="NCBI Taxonomy" id="1274662"/>
    <lineage>
        <taxon>Eukaryota</taxon>
        <taxon>Viridiplantae</taxon>
        <taxon>Chlorophyta</taxon>
        <taxon>core chlorophytes</taxon>
        <taxon>Trebouxiophyceae</taxon>
        <taxon>Trebouxiophyceae incertae sedis</taxon>
        <taxon>Coccomyxaceae</taxon>
        <taxon>Coccomyxa</taxon>
    </lineage>
</organism>
<feature type="compositionally biased region" description="Basic residues" evidence="3">
    <location>
        <begin position="396"/>
        <end position="406"/>
    </location>
</feature>
<keyword evidence="5" id="KW-1185">Reference proteome</keyword>
<feature type="region of interest" description="Disordered" evidence="3">
    <location>
        <begin position="189"/>
        <end position="273"/>
    </location>
</feature>
<feature type="compositionally biased region" description="Low complexity" evidence="3">
    <location>
        <begin position="256"/>
        <end position="270"/>
    </location>
</feature>
<gene>
    <name evidence="4" type="primary">g7681</name>
    <name evidence="4" type="ORF">VP750_LOCUS6574</name>
</gene>
<proteinExistence type="predicted"/>
<evidence type="ECO:0000256" key="2">
    <source>
        <dbReference type="ARBA" id="ARBA00023242"/>
    </source>
</evidence>
<dbReference type="Proteomes" id="UP001497392">
    <property type="component" value="Unassembled WGS sequence"/>
</dbReference>
<evidence type="ECO:0000256" key="1">
    <source>
        <dbReference type="ARBA" id="ARBA00004123"/>
    </source>
</evidence>
<dbReference type="EMBL" id="CAXHTA020000011">
    <property type="protein sequence ID" value="CAL5224915.1"/>
    <property type="molecule type" value="Genomic_DNA"/>
</dbReference>
<evidence type="ECO:0000256" key="3">
    <source>
        <dbReference type="SAM" id="MobiDB-lite"/>
    </source>
</evidence>
<dbReference type="InterPro" id="IPR003888">
    <property type="entry name" value="FYrich_N"/>
</dbReference>
<feature type="compositionally biased region" description="Polar residues" evidence="3">
    <location>
        <begin position="214"/>
        <end position="224"/>
    </location>
</feature>
<dbReference type="SMART" id="SM00542">
    <property type="entry name" value="FYRC"/>
    <property type="match status" value="1"/>
</dbReference>
<accession>A0ABP1FYG4</accession>
<comment type="subcellular location">
    <subcellularLocation>
        <location evidence="1">Nucleus</location>
    </subcellularLocation>
</comment>
<keyword evidence="2" id="KW-0539">Nucleus</keyword>
<dbReference type="Pfam" id="PF05964">
    <property type="entry name" value="FYRN"/>
    <property type="match status" value="1"/>
</dbReference>
<feature type="compositionally biased region" description="Low complexity" evidence="3">
    <location>
        <begin position="421"/>
        <end position="441"/>
    </location>
</feature>
<dbReference type="PROSITE" id="PS51543">
    <property type="entry name" value="FYRC"/>
    <property type="match status" value="1"/>
</dbReference>
<dbReference type="Pfam" id="PF05965">
    <property type="entry name" value="FYRC"/>
    <property type="match status" value="1"/>
</dbReference>
<sequence>MVQDTLSDTNLAKLFSDGVSNIETKRNDNLFKDLDSRALTAAEEDIIAQRVALQRRMLEEYEKRERARKVKEIMAICSDLTEEEALCALRLHKDREDDAAAALTSGGAFKRKVQAMCGRQLAAPLPTQLPSARPMPACQNRQGAQSVGAVSARPIGDFLNKIGEGIFVGTFRGRGWEHYTERMALIQCQLSPPKSQGPRPAANVGRPRTRSRQKISTQLEQSSPPELEGQGVASPGRVLAAANTSPPLPSSPDEVPASLAPELSPLPRSSGVEDILDGATDVLKGLPAEEPKQAADAATAAEPSLAPAEDMLCEETALEPEEAGTAAGCLALTCMEPQSEQMPALEGIQPESDSPLQPEAVPSTTLRKESPSPARVAAALDEGSSSPEAPTVPKGQRGKRSSRKRAASVLWGSSDAEERSAPAGKSESAAGAEDSAAPGSEGKPEDILNNDEAIARALAGECEAEGSQNRRKRRQGSFGTTALHSSAAGASSPRRDAVRGGGSPPGTAGAARRSVRAVPTPKPEPQQVQSAVEAPKKRRGRPPRGSAANHARAAAAAAALVNKPRLGRVKRCSSKQVDIVSLGTLRLDPGWHNAGYIFPDGFTTSTVFRSSVQLDQLCMHSCCIIGEGGLHWPCPTFRVLASDRPEEPLDAKSPTGAWNAALSRINAEIEARREAGEPLPPPPKTAIAGPEYFGLTHPDVILRIESLDPEHLCSKYWNGKQDRLTYGQVYGISPERKGSGSCLPPRAFPAPTGGAARRRRGRISAAELAERNGEEPEEAYAGSRWSGVDRAERARRRHGDEAPVQDDDNPCPSVIDPITLEPVVTPAISPYGHVMGLATWNAVLAEQGKCPFTQHPLRRDQIVALTKNNFERYRERIILQ</sequence>
<feature type="region of interest" description="Disordered" evidence="3">
    <location>
        <begin position="737"/>
        <end position="812"/>
    </location>
</feature>
<protein>
    <submittedName>
        <fullName evidence="4">G7681 protein</fullName>
    </submittedName>
</protein>